<organism evidence="5">
    <name type="scientific">freshwater metagenome</name>
    <dbReference type="NCBI Taxonomy" id="449393"/>
    <lineage>
        <taxon>unclassified sequences</taxon>
        <taxon>metagenomes</taxon>
        <taxon>ecological metagenomes</taxon>
    </lineage>
</organism>
<dbReference type="SUPFAM" id="SSF54211">
    <property type="entry name" value="Ribosomal protein S5 domain 2-like"/>
    <property type="match status" value="1"/>
</dbReference>
<dbReference type="GO" id="GO:0004176">
    <property type="term" value="F:ATP-dependent peptidase activity"/>
    <property type="evidence" value="ECO:0007669"/>
    <property type="project" value="InterPro"/>
</dbReference>
<evidence type="ECO:0000259" key="4">
    <source>
        <dbReference type="PROSITE" id="PS51786"/>
    </source>
</evidence>
<sequence>MPPGAALSDVDTPQPDSETMPTAGVADHSVAPAKSANRTRRLVVWVVAAVVVALVTAALFVRLPYYTLSPGSSRATEPLITVTDAETFENDGSIDFLTVSLRQATAAELAAAWFDAAVEVESEEDLFGKQSESENRDINVRMMSDSKDAAAYQALTRLGYTITSTGTGAIVASVRTDGPAHGVLSKGDVIVAVQGQPITLNSELVAALGAATPGSLVEFVVQNFDGTDEHTIEIRLGARPDDPSRGYLGVSAFTRDLNFDFPVTVTINSGVVSGPSAGLAFTLGVLDVLTPGSLTGGRHIATTGTMDLNGVVGPVGGVHQKVVAARRSGAELMLVPSSELDDARRYAEGLRIEPADSLDEALAILTTVGGGNDVLPPKPSSEPGF</sequence>
<dbReference type="AlphaFoldDB" id="A0A6J5YHP9"/>
<dbReference type="GO" id="GO:0030163">
    <property type="term" value="P:protein catabolic process"/>
    <property type="evidence" value="ECO:0007669"/>
    <property type="project" value="InterPro"/>
</dbReference>
<feature type="transmembrane region" description="Helical" evidence="2">
    <location>
        <begin position="42"/>
        <end position="65"/>
    </location>
</feature>
<dbReference type="InterPro" id="IPR036034">
    <property type="entry name" value="PDZ_sf"/>
</dbReference>
<dbReference type="SUPFAM" id="SSF50156">
    <property type="entry name" value="PDZ domain-like"/>
    <property type="match status" value="1"/>
</dbReference>
<keyword evidence="2" id="KW-0812">Transmembrane</keyword>
<feature type="domain" description="PDZ" evidence="3">
    <location>
        <begin position="139"/>
        <end position="198"/>
    </location>
</feature>
<dbReference type="InterPro" id="IPR020568">
    <property type="entry name" value="Ribosomal_Su5_D2-typ_SF"/>
</dbReference>
<dbReference type="Gene3D" id="2.30.42.10">
    <property type="match status" value="1"/>
</dbReference>
<evidence type="ECO:0000259" key="3">
    <source>
        <dbReference type="PROSITE" id="PS50106"/>
    </source>
</evidence>
<dbReference type="PRINTS" id="PR00830">
    <property type="entry name" value="ENDOLAPTASE"/>
</dbReference>
<dbReference type="GO" id="GO:0005524">
    <property type="term" value="F:ATP binding"/>
    <property type="evidence" value="ECO:0007669"/>
    <property type="project" value="InterPro"/>
</dbReference>
<feature type="domain" description="Lon proteolytic" evidence="4">
    <location>
        <begin position="274"/>
        <end position="368"/>
    </location>
</feature>
<evidence type="ECO:0000313" key="5">
    <source>
        <dbReference type="EMBL" id="CAB4323951.1"/>
    </source>
</evidence>
<dbReference type="PROSITE" id="PS51786">
    <property type="entry name" value="LON_PROTEOLYTIC"/>
    <property type="match status" value="1"/>
</dbReference>
<dbReference type="Gene3D" id="3.30.230.10">
    <property type="match status" value="1"/>
</dbReference>
<dbReference type="InterPro" id="IPR027065">
    <property type="entry name" value="Lon_Prtase"/>
</dbReference>
<dbReference type="InterPro" id="IPR008269">
    <property type="entry name" value="Lon_proteolytic"/>
</dbReference>
<dbReference type="GO" id="GO:0006508">
    <property type="term" value="P:proteolysis"/>
    <property type="evidence" value="ECO:0007669"/>
    <property type="project" value="InterPro"/>
</dbReference>
<dbReference type="Pfam" id="PF05362">
    <property type="entry name" value="Lon_C"/>
    <property type="match status" value="1"/>
</dbReference>
<evidence type="ECO:0000256" key="2">
    <source>
        <dbReference type="SAM" id="Phobius"/>
    </source>
</evidence>
<accession>A0A6J5YHP9</accession>
<keyword evidence="2" id="KW-1133">Transmembrane helix</keyword>
<keyword evidence="2" id="KW-0472">Membrane</keyword>
<gene>
    <name evidence="5" type="ORF">UFOPK1392_01714</name>
</gene>
<dbReference type="Pfam" id="PF13180">
    <property type="entry name" value="PDZ_2"/>
    <property type="match status" value="1"/>
</dbReference>
<feature type="region of interest" description="Disordered" evidence="1">
    <location>
        <begin position="1"/>
        <end position="28"/>
    </location>
</feature>
<reference evidence="5" key="1">
    <citation type="submission" date="2020-05" db="EMBL/GenBank/DDBJ databases">
        <authorList>
            <person name="Chiriac C."/>
            <person name="Salcher M."/>
            <person name="Ghai R."/>
            <person name="Kavagutti S V."/>
        </authorList>
    </citation>
    <scope>NUCLEOTIDE SEQUENCE</scope>
</reference>
<name>A0A6J5YHP9_9ZZZZ</name>
<evidence type="ECO:0000256" key="1">
    <source>
        <dbReference type="SAM" id="MobiDB-lite"/>
    </source>
</evidence>
<proteinExistence type="predicted"/>
<dbReference type="InterPro" id="IPR014721">
    <property type="entry name" value="Ribsml_uS5_D2-typ_fold_subgr"/>
</dbReference>
<dbReference type="PANTHER" id="PTHR10046">
    <property type="entry name" value="ATP DEPENDENT LON PROTEASE FAMILY MEMBER"/>
    <property type="match status" value="1"/>
</dbReference>
<dbReference type="InterPro" id="IPR001478">
    <property type="entry name" value="PDZ"/>
</dbReference>
<protein>
    <submittedName>
        <fullName evidence="5">Unannotated protein</fullName>
    </submittedName>
</protein>
<dbReference type="GO" id="GO:0004252">
    <property type="term" value="F:serine-type endopeptidase activity"/>
    <property type="evidence" value="ECO:0007669"/>
    <property type="project" value="InterPro"/>
</dbReference>
<dbReference type="SMART" id="SM00228">
    <property type="entry name" value="PDZ"/>
    <property type="match status" value="1"/>
</dbReference>
<dbReference type="EMBL" id="CAEMXZ010000088">
    <property type="protein sequence ID" value="CAB4323951.1"/>
    <property type="molecule type" value="Genomic_DNA"/>
</dbReference>
<dbReference type="PROSITE" id="PS50106">
    <property type="entry name" value="PDZ"/>
    <property type="match status" value="1"/>
</dbReference>